<organism evidence="1 2">
    <name type="scientific">Floridaenema evergladense BLCC-F167</name>
    <dbReference type="NCBI Taxonomy" id="3153639"/>
    <lineage>
        <taxon>Bacteria</taxon>
        <taxon>Bacillati</taxon>
        <taxon>Cyanobacteriota</taxon>
        <taxon>Cyanophyceae</taxon>
        <taxon>Oscillatoriophycideae</taxon>
        <taxon>Aerosakkonematales</taxon>
        <taxon>Aerosakkonemataceae</taxon>
        <taxon>Floridanema</taxon>
        <taxon>Floridanema evergladense</taxon>
    </lineage>
</organism>
<evidence type="ECO:0000313" key="2">
    <source>
        <dbReference type="Proteomes" id="UP001576780"/>
    </source>
</evidence>
<dbReference type="RefSeq" id="WP_413275381.1">
    <property type="nucleotide sequence ID" value="NZ_JBHFNT010000002.1"/>
</dbReference>
<dbReference type="EMBL" id="JBHFNT010000002">
    <property type="protein sequence ID" value="MFB2832904.1"/>
    <property type="molecule type" value="Genomic_DNA"/>
</dbReference>
<accession>A0ABV4WCU3</accession>
<gene>
    <name evidence="1" type="ORF">ACE1CA_00060</name>
</gene>
<reference evidence="1 2" key="1">
    <citation type="submission" date="2024-09" db="EMBL/GenBank/DDBJ databases">
        <title>Floridaenema gen nov. (Aerosakkonemataceae, Aerosakkonematales ord. nov., Cyanobacteria) from benthic tropical and subtropical fresh waters, with the description of four new species.</title>
        <authorList>
            <person name="Moretto J.A."/>
            <person name="Berthold D.E."/>
            <person name="Lefler F.W."/>
            <person name="Huang I.-S."/>
            <person name="Laughinghouse H. IV."/>
        </authorList>
    </citation>
    <scope>NUCLEOTIDE SEQUENCE [LARGE SCALE GENOMIC DNA]</scope>
    <source>
        <strain evidence="1 2">BLCC-F167</strain>
    </source>
</reference>
<protein>
    <submittedName>
        <fullName evidence="1">Uncharacterized protein</fullName>
    </submittedName>
</protein>
<evidence type="ECO:0000313" key="1">
    <source>
        <dbReference type="EMBL" id="MFB2832904.1"/>
    </source>
</evidence>
<proteinExistence type="predicted"/>
<sequence>MREPTELEKQQYSRFKELFELGRKRYLDAGGNPRRSASAIDNDDYLTEEERQEFFNLGRQVFGVTVKDGYVHCQGKSWKLPDNSSLLKNEVEA</sequence>
<keyword evidence="2" id="KW-1185">Reference proteome</keyword>
<comment type="caution">
    <text evidence="1">The sequence shown here is derived from an EMBL/GenBank/DDBJ whole genome shotgun (WGS) entry which is preliminary data.</text>
</comment>
<dbReference type="Proteomes" id="UP001576780">
    <property type="component" value="Unassembled WGS sequence"/>
</dbReference>
<name>A0ABV4WCU3_9CYAN</name>